<dbReference type="AlphaFoldDB" id="A0A810Q540"/>
<evidence type="ECO:0000256" key="1">
    <source>
        <dbReference type="SAM" id="Coils"/>
    </source>
</evidence>
<feature type="region of interest" description="Disordered" evidence="2">
    <location>
        <begin position="142"/>
        <end position="167"/>
    </location>
</feature>
<evidence type="ECO:0008006" key="5">
    <source>
        <dbReference type="Google" id="ProtNLM"/>
    </source>
</evidence>
<dbReference type="RefSeq" id="WP_213542691.1">
    <property type="nucleotide sequence ID" value="NZ_AP023420.1"/>
</dbReference>
<feature type="coiled-coil region" evidence="1">
    <location>
        <begin position="61"/>
        <end position="88"/>
    </location>
</feature>
<keyword evidence="4" id="KW-1185">Reference proteome</keyword>
<proteinExistence type="predicted"/>
<dbReference type="EMBL" id="AP023420">
    <property type="protein sequence ID" value="BCK83438.1"/>
    <property type="molecule type" value="Genomic_DNA"/>
</dbReference>
<evidence type="ECO:0000313" key="4">
    <source>
        <dbReference type="Proteomes" id="UP000679848"/>
    </source>
</evidence>
<sequence length="189" mass="20775">MKISTDSIQGFAEMSDADKVTALLGLDVPDPVDLNGYVKKEVFDAKATEAANLSKQLKSKMTDDEAAKAQADADRKALEEKYTELLRKSTIAEHTARYIAMPGYDEKLARETAEALFDGDMERVFANQQKANAAYEKKLRADLVKQDPKPAGAGGGNEEKDEAVEFAKKLGKQRADALKNANEGLKHYF</sequence>
<organism evidence="3 4">
    <name type="scientific">Pusillibacter faecalis</name>
    <dbReference type="NCBI Taxonomy" id="2714358"/>
    <lineage>
        <taxon>Bacteria</taxon>
        <taxon>Bacillati</taxon>
        <taxon>Bacillota</taxon>
        <taxon>Clostridia</taxon>
        <taxon>Eubacteriales</taxon>
        <taxon>Oscillospiraceae</taxon>
        <taxon>Pusillibacter</taxon>
    </lineage>
</organism>
<dbReference type="KEGG" id="pfaa:MM59RIKEN_07570"/>
<reference evidence="3" key="1">
    <citation type="submission" date="2020-09" db="EMBL/GenBank/DDBJ databases">
        <title>New species isolated from human feces.</title>
        <authorList>
            <person name="Kitahara M."/>
            <person name="Shigeno Y."/>
            <person name="Shime M."/>
            <person name="Matsumoto Y."/>
            <person name="Nakamura S."/>
            <person name="Motooka D."/>
            <person name="Fukuoka S."/>
            <person name="Nishikawa H."/>
            <person name="Benno Y."/>
        </authorList>
    </citation>
    <scope>NUCLEOTIDE SEQUENCE</scope>
    <source>
        <strain evidence="3">MM59</strain>
    </source>
</reference>
<dbReference type="Proteomes" id="UP000679848">
    <property type="component" value="Chromosome"/>
</dbReference>
<evidence type="ECO:0000256" key="2">
    <source>
        <dbReference type="SAM" id="MobiDB-lite"/>
    </source>
</evidence>
<evidence type="ECO:0000313" key="3">
    <source>
        <dbReference type="EMBL" id="BCK83438.1"/>
    </source>
</evidence>
<gene>
    <name evidence="3" type="ORF">MM59RIKEN_07570</name>
</gene>
<protein>
    <recommendedName>
        <fullName evidence="5">DUF4355 domain-containing protein</fullName>
    </recommendedName>
</protein>
<accession>A0A810Q540</accession>
<keyword evidence="1" id="KW-0175">Coiled coil</keyword>
<name>A0A810Q540_9FIRM</name>